<evidence type="ECO:0000313" key="2">
    <source>
        <dbReference type="EMBL" id="KUM91252.1"/>
    </source>
</evidence>
<dbReference type="GO" id="GO:0006310">
    <property type="term" value="P:DNA recombination"/>
    <property type="evidence" value="ECO:0007669"/>
    <property type="project" value="InterPro"/>
</dbReference>
<dbReference type="RefSeq" id="WP_067008938.1">
    <property type="nucleotide sequence ID" value="NZ_BNDU01000006.1"/>
</dbReference>
<comment type="caution">
    <text evidence="2">The sequence shown here is derived from an EMBL/GenBank/DDBJ whole genome shotgun (WGS) entry which is preliminary data.</text>
</comment>
<dbReference type="GO" id="GO:0003677">
    <property type="term" value="F:DNA binding"/>
    <property type="evidence" value="ECO:0007669"/>
    <property type="project" value="InterPro"/>
</dbReference>
<dbReference type="InterPro" id="IPR011010">
    <property type="entry name" value="DNA_brk_join_enz"/>
</dbReference>
<dbReference type="GO" id="GO:0015074">
    <property type="term" value="P:DNA integration"/>
    <property type="evidence" value="ECO:0007669"/>
    <property type="project" value="InterPro"/>
</dbReference>
<dbReference type="STRING" id="67285.AQI88_37625"/>
<dbReference type="PROSITE" id="PS51898">
    <property type="entry name" value="TYR_RECOMBINASE"/>
    <property type="match status" value="1"/>
</dbReference>
<protein>
    <recommendedName>
        <fullName evidence="1">Tyr recombinase domain-containing protein</fullName>
    </recommendedName>
</protein>
<dbReference type="AlphaFoldDB" id="A0A117PTM3"/>
<proteinExistence type="predicted"/>
<feature type="domain" description="Tyr recombinase" evidence="1">
    <location>
        <begin position="1"/>
        <end position="68"/>
    </location>
</feature>
<sequence>MAKLAYISGVRASEKCAVRLWDLYWELGQWGRLVVQGQEAGGSGRRERQAYLFAEGRKLLWRYIEEIR</sequence>
<name>A0A117PTM3_9ACTN</name>
<keyword evidence="3" id="KW-1185">Reference proteome</keyword>
<dbReference type="SUPFAM" id="SSF56349">
    <property type="entry name" value="DNA breaking-rejoining enzymes"/>
    <property type="match status" value="1"/>
</dbReference>
<reference evidence="2 3" key="1">
    <citation type="submission" date="2015-10" db="EMBL/GenBank/DDBJ databases">
        <title>Draft genome sequence of Streptomyces cellostaticus DSM 40189, type strain for the species Streptomyces cellostaticus.</title>
        <authorList>
            <person name="Ruckert C."/>
            <person name="Winkler A."/>
            <person name="Kalinowski J."/>
            <person name="Kampfer P."/>
            <person name="Glaeser S."/>
        </authorList>
    </citation>
    <scope>NUCLEOTIDE SEQUENCE [LARGE SCALE GENOMIC DNA]</scope>
    <source>
        <strain evidence="2 3">DSM 40189</strain>
    </source>
</reference>
<organism evidence="2 3">
    <name type="scientific">Streptomyces cellostaticus</name>
    <dbReference type="NCBI Taxonomy" id="67285"/>
    <lineage>
        <taxon>Bacteria</taxon>
        <taxon>Bacillati</taxon>
        <taxon>Actinomycetota</taxon>
        <taxon>Actinomycetes</taxon>
        <taxon>Kitasatosporales</taxon>
        <taxon>Streptomycetaceae</taxon>
        <taxon>Streptomyces</taxon>
    </lineage>
</organism>
<evidence type="ECO:0000259" key="1">
    <source>
        <dbReference type="PROSITE" id="PS51898"/>
    </source>
</evidence>
<gene>
    <name evidence="2" type="ORF">AQI88_37625</name>
</gene>
<evidence type="ECO:0000313" key="3">
    <source>
        <dbReference type="Proteomes" id="UP000054241"/>
    </source>
</evidence>
<accession>A0A117PTM3</accession>
<dbReference type="EMBL" id="LMWL01000081">
    <property type="protein sequence ID" value="KUM91252.1"/>
    <property type="molecule type" value="Genomic_DNA"/>
</dbReference>
<dbReference type="Proteomes" id="UP000054241">
    <property type="component" value="Unassembled WGS sequence"/>
</dbReference>
<dbReference type="InterPro" id="IPR002104">
    <property type="entry name" value="Integrase_catalytic"/>
</dbReference>
<dbReference type="OrthoDB" id="3698359at2"/>